<evidence type="ECO:0000313" key="2">
    <source>
        <dbReference type="Proteomes" id="UP000094669"/>
    </source>
</evidence>
<dbReference type="Gene3D" id="1.25.40.10">
    <property type="entry name" value="Tetratricopeptide repeat domain"/>
    <property type="match status" value="1"/>
</dbReference>
<accession>A0ABX4YFH7</accession>
<dbReference type="SMART" id="SM00028">
    <property type="entry name" value="TPR"/>
    <property type="match status" value="3"/>
</dbReference>
<dbReference type="InterPro" id="IPR011990">
    <property type="entry name" value="TPR-like_helical_dom_sf"/>
</dbReference>
<dbReference type="RefSeq" id="WP_020988221.1">
    <property type="nucleotide sequence ID" value="NZ_MCRM02000019.1"/>
</dbReference>
<proteinExistence type="predicted"/>
<sequence length="212" mass="24476">MEPEPRYEMERMIRPLAKRQGVVLSVCALAIGWSWSCKADEATVLQLFQEGKKAYINRELQKSSEFFTNVIDTDSSFLPAYIMLGKTFYFQGKMRESETILSKGLDRFPGNATLRFWRARVYLAEGGKNELAKRELEAVLESDENQFEAHYYLAKILESEGKIREALLEYNRAKYIKIGFDKIHRDLGKLYEEVGLPEKAAIERNSLAEAKK</sequence>
<dbReference type="Pfam" id="PF13432">
    <property type="entry name" value="TPR_16"/>
    <property type="match status" value="1"/>
</dbReference>
<evidence type="ECO:0000313" key="1">
    <source>
        <dbReference type="EMBL" id="PNV74000.1"/>
    </source>
</evidence>
<protein>
    <recommendedName>
        <fullName evidence="3">Tetratricopeptide repeat protein</fullName>
    </recommendedName>
</protein>
<evidence type="ECO:0008006" key="3">
    <source>
        <dbReference type="Google" id="ProtNLM"/>
    </source>
</evidence>
<dbReference type="InterPro" id="IPR019734">
    <property type="entry name" value="TPR_rpt"/>
</dbReference>
<dbReference type="SUPFAM" id="SSF48452">
    <property type="entry name" value="TPR-like"/>
    <property type="match status" value="1"/>
</dbReference>
<dbReference type="Proteomes" id="UP000094669">
    <property type="component" value="Unassembled WGS sequence"/>
</dbReference>
<reference evidence="1" key="1">
    <citation type="submission" date="2018-01" db="EMBL/GenBank/DDBJ databases">
        <title>Genomic characterization of Leptospira inadai serogroup Lyme isolated from captured rat in Brazil and comparative analysis with human reference strain.</title>
        <authorList>
            <person name="Moreno L.Z."/>
            <person name="Loureiro A.P."/>
            <person name="Miraglia F."/>
            <person name="Kremer F.S."/>
            <person name="Eslabao M.R."/>
            <person name="Dellagostin O.A."/>
            <person name="Lilenbaum W."/>
            <person name="Moreno A.M."/>
        </authorList>
    </citation>
    <scope>NUCLEOTIDE SEQUENCE [LARGE SCALE GENOMIC DNA]</scope>
    <source>
        <strain evidence="1">M34/99</strain>
    </source>
</reference>
<gene>
    <name evidence="1" type="ORF">BES34_015700</name>
</gene>
<name>A0ABX4YFH7_9LEPT</name>
<organism evidence="1 2">
    <name type="scientific">Leptospira inadai serovar Lyme</name>
    <dbReference type="NCBI Taxonomy" id="293084"/>
    <lineage>
        <taxon>Bacteria</taxon>
        <taxon>Pseudomonadati</taxon>
        <taxon>Spirochaetota</taxon>
        <taxon>Spirochaetia</taxon>
        <taxon>Leptospirales</taxon>
        <taxon>Leptospiraceae</taxon>
        <taxon>Leptospira</taxon>
    </lineage>
</organism>
<dbReference type="EMBL" id="MCRM02000019">
    <property type="protein sequence ID" value="PNV74000.1"/>
    <property type="molecule type" value="Genomic_DNA"/>
</dbReference>
<keyword evidence="2" id="KW-1185">Reference proteome</keyword>
<comment type="caution">
    <text evidence="1">The sequence shown here is derived from an EMBL/GenBank/DDBJ whole genome shotgun (WGS) entry which is preliminary data.</text>
</comment>